<sequence length="125" mass="13977">MCHCGTDESIFPCAPTGTGKTHLAMFIQSLVSTIRMPVSVRIKSVHCTVARLEEYRLLNFDDVPQPAYVSERTVEPESGLHFSTETQWDSKRGIERITGFICCLAGHRSRDEDAITSRPASLTLY</sequence>
<name>A0A284QQJ9_ARMOS</name>
<reference evidence="2" key="1">
    <citation type="journal article" date="2017" name="Nat. Ecol. Evol.">
        <title>Genome expansion and lineage-specific genetic innovations in the forest pathogenic fungi Armillaria.</title>
        <authorList>
            <person name="Sipos G."/>
            <person name="Prasanna A.N."/>
            <person name="Walter M.C."/>
            <person name="O'Connor E."/>
            <person name="Balint B."/>
            <person name="Krizsan K."/>
            <person name="Kiss B."/>
            <person name="Hess J."/>
            <person name="Varga T."/>
            <person name="Slot J."/>
            <person name="Riley R."/>
            <person name="Boka B."/>
            <person name="Rigling D."/>
            <person name="Barry K."/>
            <person name="Lee J."/>
            <person name="Mihaltcheva S."/>
            <person name="LaButti K."/>
            <person name="Lipzen A."/>
            <person name="Waldron R."/>
            <person name="Moloney N.M."/>
            <person name="Sperisen C."/>
            <person name="Kredics L."/>
            <person name="Vagvoelgyi C."/>
            <person name="Patrignani A."/>
            <person name="Fitzpatrick D."/>
            <person name="Nagy I."/>
            <person name="Doyle S."/>
            <person name="Anderson J.B."/>
            <person name="Grigoriev I.V."/>
            <person name="Gueldener U."/>
            <person name="Muensterkoetter M."/>
            <person name="Nagy L.G."/>
        </authorList>
    </citation>
    <scope>NUCLEOTIDE SEQUENCE [LARGE SCALE GENOMIC DNA]</scope>
    <source>
        <strain evidence="2">C18/9</strain>
    </source>
</reference>
<organism evidence="1 2">
    <name type="scientific">Armillaria ostoyae</name>
    <name type="common">Armillaria root rot fungus</name>
    <dbReference type="NCBI Taxonomy" id="47428"/>
    <lineage>
        <taxon>Eukaryota</taxon>
        <taxon>Fungi</taxon>
        <taxon>Dikarya</taxon>
        <taxon>Basidiomycota</taxon>
        <taxon>Agaricomycotina</taxon>
        <taxon>Agaricomycetes</taxon>
        <taxon>Agaricomycetidae</taxon>
        <taxon>Agaricales</taxon>
        <taxon>Marasmiineae</taxon>
        <taxon>Physalacriaceae</taxon>
        <taxon>Armillaria</taxon>
    </lineage>
</organism>
<dbReference type="Proteomes" id="UP000219338">
    <property type="component" value="Unassembled WGS sequence"/>
</dbReference>
<keyword evidence="2" id="KW-1185">Reference proteome</keyword>
<gene>
    <name evidence="1" type="ORF">ARMOST_02018</name>
</gene>
<evidence type="ECO:0000313" key="1">
    <source>
        <dbReference type="EMBL" id="SJK98749.1"/>
    </source>
</evidence>
<evidence type="ECO:0000313" key="2">
    <source>
        <dbReference type="Proteomes" id="UP000219338"/>
    </source>
</evidence>
<protein>
    <submittedName>
        <fullName evidence="1">Uncharacterized protein</fullName>
    </submittedName>
</protein>
<dbReference type="AlphaFoldDB" id="A0A284QQJ9"/>
<accession>A0A284QQJ9</accession>
<proteinExistence type="predicted"/>
<dbReference type="EMBL" id="FUEG01000001">
    <property type="protein sequence ID" value="SJK98749.1"/>
    <property type="molecule type" value="Genomic_DNA"/>
</dbReference>